<reference evidence="1" key="2">
    <citation type="journal article" date="2015" name="Data Brief">
        <title>Shoot transcriptome of the giant reed, Arundo donax.</title>
        <authorList>
            <person name="Barrero R.A."/>
            <person name="Guerrero F.D."/>
            <person name="Moolhuijzen P."/>
            <person name="Goolsby J.A."/>
            <person name="Tidwell J."/>
            <person name="Bellgard S.E."/>
            <person name="Bellgard M.I."/>
        </authorList>
    </citation>
    <scope>NUCLEOTIDE SEQUENCE</scope>
    <source>
        <tissue evidence="1">Shoot tissue taken approximately 20 cm above the soil surface</tissue>
    </source>
</reference>
<sequence length="90" mass="9949">MAAKLQEELSVPVENRLWRTMDAPTAARPSERAPKIPLLCAQPYQGLAEAYHRILLSVTSTQSNNDVTSILSSLKNAREVAQKTIEGFLI</sequence>
<proteinExistence type="predicted"/>
<dbReference type="EMBL" id="GBRH01178275">
    <property type="protein sequence ID" value="JAE19621.1"/>
    <property type="molecule type" value="Transcribed_RNA"/>
</dbReference>
<name>A0A0A9GAS8_ARUDO</name>
<evidence type="ECO:0000313" key="1">
    <source>
        <dbReference type="EMBL" id="JAE19621.1"/>
    </source>
</evidence>
<dbReference type="AlphaFoldDB" id="A0A0A9GAS8"/>
<protein>
    <submittedName>
        <fullName evidence="1">DNA mismatch repair protein MSH3, putative</fullName>
    </submittedName>
</protein>
<reference evidence="1" key="1">
    <citation type="submission" date="2014-09" db="EMBL/GenBank/DDBJ databases">
        <authorList>
            <person name="Magalhaes I.L.F."/>
            <person name="Oliveira U."/>
            <person name="Santos F.R."/>
            <person name="Vidigal T.H.D.A."/>
            <person name="Brescovit A.D."/>
            <person name="Santos A.J."/>
        </authorList>
    </citation>
    <scope>NUCLEOTIDE SEQUENCE</scope>
    <source>
        <tissue evidence="1">Shoot tissue taken approximately 20 cm above the soil surface</tissue>
    </source>
</reference>
<organism evidence="1">
    <name type="scientific">Arundo donax</name>
    <name type="common">Giant reed</name>
    <name type="synonym">Donax arundinaceus</name>
    <dbReference type="NCBI Taxonomy" id="35708"/>
    <lineage>
        <taxon>Eukaryota</taxon>
        <taxon>Viridiplantae</taxon>
        <taxon>Streptophyta</taxon>
        <taxon>Embryophyta</taxon>
        <taxon>Tracheophyta</taxon>
        <taxon>Spermatophyta</taxon>
        <taxon>Magnoliopsida</taxon>
        <taxon>Liliopsida</taxon>
        <taxon>Poales</taxon>
        <taxon>Poaceae</taxon>
        <taxon>PACMAD clade</taxon>
        <taxon>Arundinoideae</taxon>
        <taxon>Arundineae</taxon>
        <taxon>Arundo</taxon>
    </lineage>
</organism>
<accession>A0A0A9GAS8</accession>